<dbReference type="PANTHER" id="PTHR48043">
    <property type="entry name" value="EG:EG0003.4 PROTEIN-RELATED"/>
    <property type="match status" value="1"/>
</dbReference>
<dbReference type="Gene3D" id="3.40.50.2000">
    <property type="entry name" value="Glycogen Phosphorylase B"/>
    <property type="match status" value="2"/>
</dbReference>
<gene>
    <name evidence="3" type="ORF">KUV50_13715</name>
</gene>
<evidence type="ECO:0000313" key="3">
    <source>
        <dbReference type="EMBL" id="MBY5959205.1"/>
    </source>
</evidence>
<dbReference type="InterPro" id="IPR002213">
    <property type="entry name" value="UDP_glucos_trans"/>
</dbReference>
<accession>A0A953L9U7</accession>
<keyword evidence="1" id="KW-0328">Glycosyltransferase</keyword>
<organism evidence="3 4">
    <name type="scientific">Membranihabitans marinus</name>
    <dbReference type="NCBI Taxonomy" id="1227546"/>
    <lineage>
        <taxon>Bacteria</taxon>
        <taxon>Pseudomonadati</taxon>
        <taxon>Bacteroidota</taxon>
        <taxon>Saprospiria</taxon>
        <taxon>Saprospirales</taxon>
        <taxon>Saprospiraceae</taxon>
        <taxon>Membranihabitans</taxon>
    </lineage>
</organism>
<comment type="caution">
    <text evidence="3">The sequence shown here is derived from an EMBL/GenBank/DDBJ whole genome shotgun (WGS) entry which is preliminary data.</text>
</comment>
<protein>
    <submittedName>
        <fullName evidence="3">Glycosyltransferase</fullName>
    </submittedName>
</protein>
<keyword evidence="2" id="KW-0808">Transferase</keyword>
<dbReference type="PANTHER" id="PTHR48043:SF145">
    <property type="entry name" value="FI06409P-RELATED"/>
    <property type="match status" value="1"/>
</dbReference>
<dbReference type="EMBL" id="JAHVHU010000012">
    <property type="protein sequence ID" value="MBY5959205.1"/>
    <property type="molecule type" value="Genomic_DNA"/>
</dbReference>
<dbReference type="SUPFAM" id="SSF53756">
    <property type="entry name" value="UDP-Glycosyltransferase/glycogen phosphorylase"/>
    <property type="match status" value="1"/>
</dbReference>
<evidence type="ECO:0000256" key="2">
    <source>
        <dbReference type="ARBA" id="ARBA00022679"/>
    </source>
</evidence>
<dbReference type="Proteomes" id="UP000753961">
    <property type="component" value="Unassembled WGS sequence"/>
</dbReference>
<proteinExistence type="predicted"/>
<name>A0A953L9U7_9BACT</name>
<reference evidence="3" key="1">
    <citation type="submission" date="2021-06" db="EMBL/GenBank/DDBJ databases">
        <title>44 bacteria genomes isolated from Dapeng, Shenzhen.</title>
        <authorList>
            <person name="Zheng W."/>
            <person name="Yu S."/>
            <person name="Huang Y."/>
        </authorList>
    </citation>
    <scope>NUCLEOTIDE SEQUENCE</scope>
    <source>
        <strain evidence="3">DP5N28-2</strain>
    </source>
</reference>
<sequence length="433" mass="50048">MKQNKHQIFFMMTHSSHQNSTFLTSKKLSGYLYKLYYCGPNKGVDGDDLKRNANYQGFPYISLDPYSRTYCSYYKEDQTKSKEERWLDCFLFNLEDGALYNNFIKAYTPDLMIIDIHFMALAMPFLHQGIPVLLASTKVGTDKDISVPPLTSSLIPDGTSSSNEQIEKSWQALRMKNKGLSGYLEFLGYVAEERYQLNFNDLYYQDKCIVPFGFRLPELIFWDEQFDFPRTSKGLENKFYLGNQVDVRRLEKVNKFSGDLENNLIYISLGTRWGNNVESRISFLKEFIKAAKKLENFHFVVVVSNYMDRVEGFIESSNITLLDFAPQLSILSKSVLMINHGGGNSVKECIRMGVPMLCYPSDNDQFGNAARVVYHKVGLRGNYNEKDEVIAEKIVWILDNQEFKENIKKFQLRSIAAEESYEDVKVIEQFLSA</sequence>
<keyword evidence="4" id="KW-1185">Reference proteome</keyword>
<evidence type="ECO:0000256" key="1">
    <source>
        <dbReference type="ARBA" id="ARBA00022676"/>
    </source>
</evidence>
<dbReference type="RefSeq" id="WP_222580744.1">
    <property type="nucleotide sequence ID" value="NZ_JAHVHU010000012.1"/>
</dbReference>
<evidence type="ECO:0000313" key="4">
    <source>
        <dbReference type="Proteomes" id="UP000753961"/>
    </source>
</evidence>
<dbReference type="CDD" id="cd03784">
    <property type="entry name" value="GT1_Gtf-like"/>
    <property type="match status" value="1"/>
</dbReference>
<dbReference type="AlphaFoldDB" id="A0A953L9U7"/>
<dbReference type="GO" id="GO:0008194">
    <property type="term" value="F:UDP-glycosyltransferase activity"/>
    <property type="evidence" value="ECO:0007669"/>
    <property type="project" value="InterPro"/>
</dbReference>
<dbReference type="Pfam" id="PF00201">
    <property type="entry name" value="UDPGT"/>
    <property type="match status" value="1"/>
</dbReference>
<dbReference type="InterPro" id="IPR050271">
    <property type="entry name" value="UDP-glycosyltransferase"/>
</dbReference>